<sequence length="65" mass="6883">MKYELRRMRKFSPGLTVNNSGGAGKGSMILMEEEAWKSAGSAGFPEELSPVAGGGIGCFLLLFSI</sequence>
<accession>A0AAP8T8Y3</accession>
<dbReference type="EMBL" id="PJKN01000005">
    <property type="protein sequence ID" value="PNC54834.1"/>
    <property type="molecule type" value="Genomic_DNA"/>
</dbReference>
<evidence type="ECO:0000313" key="2">
    <source>
        <dbReference type="Proteomes" id="UP000235914"/>
    </source>
</evidence>
<reference evidence="1 2" key="1">
    <citation type="journal article" date="2017" name="BMC Genomics">
        <title>Genome sequencing of 39 Akkermansia muciniphila isolates reveals its population structure, genomic and functional diverisity, and global distribution in mammalian gut microbiotas.</title>
        <authorList>
            <person name="Guo X."/>
            <person name="Li S."/>
            <person name="Zhang J."/>
            <person name="Wu F."/>
            <person name="Li X."/>
            <person name="Wu D."/>
            <person name="Zhang M."/>
            <person name="Ou Z."/>
            <person name="Jie Z."/>
            <person name="Yan Q."/>
            <person name="Li P."/>
            <person name="Yi J."/>
            <person name="Peng Y."/>
        </authorList>
    </citation>
    <scope>NUCLEOTIDE SEQUENCE [LARGE SCALE GENOMIC DNA]</scope>
    <source>
        <strain evidence="1 2">GP43</strain>
    </source>
</reference>
<comment type="caution">
    <text evidence="1">The sequence shown here is derived from an EMBL/GenBank/DDBJ whole genome shotgun (WGS) entry which is preliminary data.</text>
</comment>
<proteinExistence type="predicted"/>
<evidence type="ECO:0000313" key="1">
    <source>
        <dbReference type="EMBL" id="PNC54834.1"/>
    </source>
</evidence>
<dbReference type="AlphaFoldDB" id="A0AAP8T8Y3"/>
<name>A0AAP8T8Y3_9BACT</name>
<dbReference type="Proteomes" id="UP000235914">
    <property type="component" value="Unassembled WGS sequence"/>
</dbReference>
<protein>
    <submittedName>
        <fullName evidence="1">Uncharacterized protein</fullName>
    </submittedName>
</protein>
<organism evidence="1 2">
    <name type="scientific">Akkermansia muciniphila</name>
    <dbReference type="NCBI Taxonomy" id="239935"/>
    <lineage>
        <taxon>Bacteria</taxon>
        <taxon>Pseudomonadati</taxon>
        <taxon>Verrucomicrobiota</taxon>
        <taxon>Verrucomicrobiia</taxon>
        <taxon>Verrucomicrobiales</taxon>
        <taxon>Akkermansiaceae</taxon>
        <taxon>Akkermansia</taxon>
    </lineage>
</organism>
<gene>
    <name evidence="1" type="ORF">CXU09_09935</name>
</gene>